<dbReference type="CDD" id="cd23385">
    <property type="entry name" value="beta-trefoil_Ricin_MRC-like"/>
    <property type="match status" value="1"/>
</dbReference>
<comment type="caution">
    <text evidence="2">The sequence shown here is derived from an EMBL/GenBank/DDBJ whole genome shotgun (WGS) entry which is preliminary data.</text>
</comment>
<organism evidence="2 3">
    <name type="scientific">Paramuricea clavata</name>
    <name type="common">Red gorgonian</name>
    <name type="synonym">Violescent sea-whip</name>
    <dbReference type="NCBI Taxonomy" id="317549"/>
    <lineage>
        <taxon>Eukaryota</taxon>
        <taxon>Metazoa</taxon>
        <taxon>Cnidaria</taxon>
        <taxon>Anthozoa</taxon>
        <taxon>Octocorallia</taxon>
        <taxon>Malacalcyonacea</taxon>
        <taxon>Plexauridae</taxon>
        <taxon>Paramuricea</taxon>
    </lineage>
</organism>
<evidence type="ECO:0000259" key="1">
    <source>
        <dbReference type="Pfam" id="PF00652"/>
    </source>
</evidence>
<keyword evidence="3" id="KW-1185">Reference proteome</keyword>
<evidence type="ECO:0000313" key="3">
    <source>
        <dbReference type="Proteomes" id="UP001152795"/>
    </source>
</evidence>
<dbReference type="GO" id="GO:0005886">
    <property type="term" value="C:plasma membrane"/>
    <property type="evidence" value="ECO:0007669"/>
    <property type="project" value="TreeGrafter"/>
</dbReference>
<evidence type="ECO:0000313" key="2">
    <source>
        <dbReference type="EMBL" id="CAB4031176.1"/>
    </source>
</evidence>
<name>A0A6S7JFX2_PARCT</name>
<dbReference type="EMBL" id="CACRXK020017410">
    <property type="protein sequence ID" value="CAB4031176.1"/>
    <property type="molecule type" value="Genomic_DNA"/>
</dbReference>
<dbReference type="InterPro" id="IPR052678">
    <property type="entry name" value="OST-beta_subunit"/>
</dbReference>
<proteinExistence type="predicted"/>
<dbReference type="InterPro" id="IPR035992">
    <property type="entry name" value="Ricin_B-like_lectins"/>
</dbReference>
<feature type="domain" description="Ricin B lectin" evidence="1">
    <location>
        <begin position="8"/>
        <end position="76"/>
    </location>
</feature>
<dbReference type="Proteomes" id="UP001152795">
    <property type="component" value="Unassembled WGS sequence"/>
</dbReference>
<sequence length="127" mass="14657">FQIYNPFHDVCTSVNNDDVTATECQHDDVKQWWVWTRCHQIKHHSSGKCLDVNGEIMSWTKLYVSTCDSHVSGQQWSCHNNYIQVNGTDLNMNYGHSPPDVILSDLTGDYNKWRMFNSTNNVCSAKL</sequence>
<dbReference type="Gene3D" id="2.80.10.50">
    <property type="match status" value="1"/>
</dbReference>
<dbReference type="GO" id="GO:0032991">
    <property type="term" value="C:protein-containing complex"/>
    <property type="evidence" value="ECO:0007669"/>
    <property type="project" value="TreeGrafter"/>
</dbReference>
<protein>
    <recommendedName>
        <fullName evidence="1">Ricin B lectin domain-containing protein</fullName>
    </recommendedName>
</protein>
<dbReference type="InterPro" id="IPR000772">
    <property type="entry name" value="Ricin_B_lectin"/>
</dbReference>
<dbReference type="PANTHER" id="PTHR36129:SF1">
    <property type="entry name" value="ORGANIC SOLUTE TRANSPORTER SUBUNIT BETA"/>
    <property type="match status" value="1"/>
</dbReference>
<dbReference type="Pfam" id="PF00652">
    <property type="entry name" value="Ricin_B_lectin"/>
    <property type="match status" value="1"/>
</dbReference>
<feature type="non-terminal residue" evidence="2">
    <location>
        <position position="1"/>
    </location>
</feature>
<dbReference type="PROSITE" id="PS50231">
    <property type="entry name" value="RICIN_B_LECTIN"/>
    <property type="match status" value="1"/>
</dbReference>
<dbReference type="GO" id="GO:0015721">
    <property type="term" value="P:bile acid and bile salt transport"/>
    <property type="evidence" value="ECO:0007669"/>
    <property type="project" value="TreeGrafter"/>
</dbReference>
<dbReference type="OrthoDB" id="5858677at2759"/>
<gene>
    <name evidence="2" type="ORF">PACLA_8A031898</name>
</gene>
<dbReference type="SUPFAM" id="SSF50370">
    <property type="entry name" value="Ricin B-like lectins"/>
    <property type="match status" value="1"/>
</dbReference>
<dbReference type="PANTHER" id="PTHR36129">
    <property type="entry name" value="ORGANIC SOLUTE TRANSPORTER SUBUNIT BETA-RELATED"/>
    <property type="match status" value="1"/>
</dbReference>
<reference evidence="2" key="1">
    <citation type="submission" date="2020-04" db="EMBL/GenBank/DDBJ databases">
        <authorList>
            <person name="Alioto T."/>
            <person name="Alioto T."/>
            <person name="Gomez Garrido J."/>
        </authorList>
    </citation>
    <scope>NUCLEOTIDE SEQUENCE</scope>
    <source>
        <strain evidence="2">A484AB</strain>
    </source>
</reference>
<dbReference type="AlphaFoldDB" id="A0A6S7JFX2"/>
<accession>A0A6S7JFX2</accession>